<evidence type="ECO:0000256" key="2">
    <source>
        <dbReference type="ARBA" id="ARBA00010139"/>
    </source>
</evidence>
<keyword evidence="7 8" id="KW-0503">Monooxygenase</keyword>
<dbReference type="EMBL" id="LFIW01000213">
    <property type="protein sequence ID" value="KZL87638.1"/>
    <property type="molecule type" value="Genomic_DNA"/>
</dbReference>
<protein>
    <submittedName>
        <fullName evidence="8">Cyclopentanone-monooxygenase</fullName>
    </submittedName>
</protein>
<evidence type="ECO:0000313" key="8">
    <source>
        <dbReference type="EMBL" id="KZL87638.1"/>
    </source>
</evidence>
<organism evidence="8 9">
    <name type="scientific">Colletotrichum incanum</name>
    <name type="common">Soybean anthracnose fungus</name>
    <dbReference type="NCBI Taxonomy" id="1573173"/>
    <lineage>
        <taxon>Eukaryota</taxon>
        <taxon>Fungi</taxon>
        <taxon>Dikarya</taxon>
        <taxon>Ascomycota</taxon>
        <taxon>Pezizomycotina</taxon>
        <taxon>Sordariomycetes</taxon>
        <taxon>Hypocreomycetidae</taxon>
        <taxon>Glomerellales</taxon>
        <taxon>Glomerellaceae</taxon>
        <taxon>Colletotrichum</taxon>
        <taxon>Colletotrichum spaethianum species complex</taxon>
    </lineage>
</organism>
<dbReference type="Proteomes" id="UP000076584">
    <property type="component" value="Unassembled WGS sequence"/>
</dbReference>
<accession>A0A161WMK6</accession>
<dbReference type="PANTHER" id="PTHR43098:SF3">
    <property type="entry name" value="L-ORNITHINE N(5)-MONOOXYGENASE-RELATED"/>
    <property type="match status" value="1"/>
</dbReference>
<name>A0A161WMK6_COLIC</name>
<evidence type="ECO:0000256" key="6">
    <source>
        <dbReference type="ARBA" id="ARBA00023002"/>
    </source>
</evidence>
<dbReference type="Pfam" id="PF13450">
    <property type="entry name" value="NAD_binding_8"/>
    <property type="match status" value="1"/>
</dbReference>
<keyword evidence="9" id="KW-1185">Reference proteome</keyword>
<sequence>MGSIDQLDNGRLNGSGVQNGTSNQELDYEVLIIGGGFGGCYALHQMRKHGFQAHIVEAGSALGGVWHWNRYPGARVDSEAPYYQLSVREVWKDWTWSQRFPGHEELRRYFQHIDKALDISKDVSYDTVVVGADFDTETSRWILIKRHEPKFPGKETFKGMVAHSAASPKSGIDFQNRRVAIIGTGATGVQCVQEIAKVPGVQLTVYVRNINITLPMRQRELPDLEQRSLKAIYPTLFKAAKDSFIGIPNDGTTKATNETTAEERDAWWEELWQRGAFNFQSGQYSDFLVDPEANRLVYEFWVKKTRTRMRNPEKSANLVPNEQPFPVATKRSSLEQDYYECMDQDNVEVVDVKKMNIREWTPQGIITEDGREREHDIIVLATGYDSVTGALTSMGLRGKDGVDMKERWKDGVWTYLGLMAQGCPNMFMICGPQAPTALTNGPPFIEQQVELIAEILAKLRKEQVRSIEPRQSAMKDWKNTVLDINEASLFTKNESLWYMGANIPGKKREQLNYLGGIPEYIKACKEGTSDWGNFEIIMDDGAKKKRVE</sequence>
<comment type="similarity">
    <text evidence="2">Belongs to the FAD-binding monooxygenase family.</text>
</comment>
<gene>
    <name evidence="8" type="ORF">CI238_07767</name>
</gene>
<evidence type="ECO:0000313" key="9">
    <source>
        <dbReference type="Proteomes" id="UP000076584"/>
    </source>
</evidence>
<dbReference type="PANTHER" id="PTHR43098">
    <property type="entry name" value="L-ORNITHINE N(5)-MONOOXYGENASE-RELATED"/>
    <property type="match status" value="1"/>
</dbReference>
<reference evidence="8 9" key="1">
    <citation type="submission" date="2015-06" db="EMBL/GenBank/DDBJ databases">
        <title>Survival trade-offs in plant roots during colonization by closely related pathogenic and mutualistic fungi.</title>
        <authorList>
            <person name="Hacquard S."/>
            <person name="Kracher B."/>
            <person name="Hiruma K."/>
            <person name="Weinman A."/>
            <person name="Muench P."/>
            <person name="Garrido Oter R."/>
            <person name="Ver Loren van Themaat E."/>
            <person name="Dallerey J.-F."/>
            <person name="Damm U."/>
            <person name="Henrissat B."/>
            <person name="Lespinet O."/>
            <person name="Thon M."/>
            <person name="Kemen E."/>
            <person name="McHardy A.C."/>
            <person name="Schulze-Lefert P."/>
            <person name="O'Connell R.J."/>
        </authorList>
    </citation>
    <scope>NUCLEOTIDE SEQUENCE [LARGE SCALE GENOMIC DNA]</scope>
    <source>
        <strain evidence="8 9">MAFF 238704</strain>
    </source>
</reference>
<keyword evidence="4" id="KW-0274">FAD</keyword>
<proteinExistence type="inferred from homology"/>
<comment type="caution">
    <text evidence="8">The sequence shown here is derived from an EMBL/GenBank/DDBJ whole genome shotgun (WGS) entry which is preliminary data.</text>
</comment>
<dbReference type="AlphaFoldDB" id="A0A161WMK6"/>
<dbReference type="InterPro" id="IPR036188">
    <property type="entry name" value="FAD/NAD-bd_sf"/>
</dbReference>
<dbReference type="SUPFAM" id="SSF51905">
    <property type="entry name" value="FAD/NAD(P)-binding domain"/>
    <property type="match status" value="1"/>
</dbReference>
<comment type="cofactor">
    <cofactor evidence="1">
        <name>FAD</name>
        <dbReference type="ChEBI" id="CHEBI:57692"/>
    </cofactor>
</comment>
<evidence type="ECO:0000256" key="1">
    <source>
        <dbReference type="ARBA" id="ARBA00001974"/>
    </source>
</evidence>
<keyword evidence="5" id="KW-0521">NADP</keyword>
<dbReference type="InterPro" id="IPR050775">
    <property type="entry name" value="FAD-binding_Monooxygenases"/>
</dbReference>
<dbReference type="Gene3D" id="3.50.50.60">
    <property type="entry name" value="FAD/NAD(P)-binding domain"/>
    <property type="match status" value="3"/>
</dbReference>
<evidence type="ECO:0000256" key="3">
    <source>
        <dbReference type="ARBA" id="ARBA00022630"/>
    </source>
</evidence>
<dbReference type="STRING" id="1573173.A0A161WMK6"/>
<dbReference type="GO" id="GO:0004497">
    <property type="term" value="F:monooxygenase activity"/>
    <property type="evidence" value="ECO:0007669"/>
    <property type="project" value="UniProtKB-KW"/>
</dbReference>
<evidence type="ECO:0000256" key="4">
    <source>
        <dbReference type="ARBA" id="ARBA00022827"/>
    </source>
</evidence>
<keyword evidence="3" id="KW-0285">Flavoprotein</keyword>
<evidence type="ECO:0000256" key="5">
    <source>
        <dbReference type="ARBA" id="ARBA00022857"/>
    </source>
</evidence>
<evidence type="ECO:0000256" key="7">
    <source>
        <dbReference type="ARBA" id="ARBA00023033"/>
    </source>
</evidence>
<keyword evidence="6" id="KW-0560">Oxidoreductase</keyword>